<dbReference type="OrthoDB" id="419711at2759"/>
<dbReference type="AlphaFoldDB" id="A0A5N5QHP8"/>
<proteinExistence type="predicted"/>
<dbReference type="GO" id="GO:0016020">
    <property type="term" value="C:membrane"/>
    <property type="evidence" value="ECO:0007669"/>
    <property type="project" value="TreeGrafter"/>
</dbReference>
<accession>A0A5N5QHP8</accession>
<feature type="transmembrane region" description="Helical" evidence="1">
    <location>
        <begin position="33"/>
        <end position="52"/>
    </location>
</feature>
<feature type="transmembrane region" description="Helical" evidence="1">
    <location>
        <begin position="180"/>
        <end position="202"/>
    </location>
</feature>
<gene>
    <name evidence="2" type="ORF">CTheo_5275</name>
</gene>
<protein>
    <recommendedName>
        <fullName evidence="4">Transmembrane protein</fullName>
    </recommendedName>
</protein>
<keyword evidence="1" id="KW-0472">Membrane</keyword>
<name>A0A5N5QHP8_9AGAM</name>
<keyword evidence="1" id="KW-1133">Transmembrane helix</keyword>
<dbReference type="PANTHER" id="PTHR12242:SF1">
    <property type="entry name" value="MYND-TYPE DOMAIN-CONTAINING PROTEIN"/>
    <property type="match status" value="1"/>
</dbReference>
<dbReference type="PANTHER" id="PTHR12242">
    <property type="entry name" value="OS02G0130600 PROTEIN-RELATED"/>
    <property type="match status" value="1"/>
</dbReference>
<keyword evidence="3" id="KW-1185">Reference proteome</keyword>
<evidence type="ECO:0000313" key="3">
    <source>
        <dbReference type="Proteomes" id="UP000383932"/>
    </source>
</evidence>
<dbReference type="EMBL" id="SSOP01000113">
    <property type="protein sequence ID" value="KAB5591272.1"/>
    <property type="molecule type" value="Genomic_DNA"/>
</dbReference>
<comment type="caution">
    <text evidence="2">The sequence shown here is derived from an EMBL/GenBank/DDBJ whole genome shotgun (WGS) entry which is preliminary data.</text>
</comment>
<feature type="transmembrane region" description="Helical" evidence="1">
    <location>
        <begin position="153"/>
        <end position="173"/>
    </location>
</feature>
<organism evidence="2 3">
    <name type="scientific">Ceratobasidium theobromae</name>
    <dbReference type="NCBI Taxonomy" id="1582974"/>
    <lineage>
        <taxon>Eukaryota</taxon>
        <taxon>Fungi</taxon>
        <taxon>Dikarya</taxon>
        <taxon>Basidiomycota</taxon>
        <taxon>Agaricomycotina</taxon>
        <taxon>Agaricomycetes</taxon>
        <taxon>Cantharellales</taxon>
        <taxon>Ceratobasidiaceae</taxon>
        <taxon>Ceratobasidium</taxon>
    </lineage>
</organism>
<feature type="transmembrane region" description="Helical" evidence="1">
    <location>
        <begin position="120"/>
        <end position="141"/>
    </location>
</feature>
<dbReference type="Proteomes" id="UP000383932">
    <property type="component" value="Unassembled WGS sequence"/>
</dbReference>
<reference evidence="2 3" key="1">
    <citation type="journal article" date="2019" name="Fungal Biol. Biotechnol.">
        <title>Draft genome sequence of fastidious pathogen Ceratobasidium theobromae, which causes vascular-streak dieback in Theobroma cacao.</title>
        <authorList>
            <person name="Ali S.S."/>
            <person name="Asman A."/>
            <person name="Shao J."/>
            <person name="Firmansyah A.P."/>
            <person name="Susilo A.W."/>
            <person name="Rosmana A."/>
            <person name="McMahon P."/>
            <person name="Junaid M."/>
            <person name="Guest D."/>
            <person name="Kheng T.Y."/>
            <person name="Meinhardt L.W."/>
            <person name="Bailey B.A."/>
        </authorList>
    </citation>
    <scope>NUCLEOTIDE SEQUENCE [LARGE SCALE GENOMIC DNA]</scope>
    <source>
        <strain evidence="2 3">CT2</strain>
    </source>
</reference>
<evidence type="ECO:0000313" key="2">
    <source>
        <dbReference type="EMBL" id="KAB5591272.1"/>
    </source>
</evidence>
<feature type="transmembrane region" description="Helical" evidence="1">
    <location>
        <begin position="72"/>
        <end position="90"/>
    </location>
</feature>
<keyword evidence="1" id="KW-0812">Transmembrane</keyword>
<sequence>MTKFYALAGVQTPFDPTCSLVTSHVVSPGTLGWIRAALAIYALVALIFNLIWQSVELHTIGSFFSYFTNLSYIGLCSYMCAAAVQTIAYARHIRRFHTPSGAQQQYPLQKWPRILQFLHLLLWSTVTTFPFIVTVVYWVLLASSSTFQTPYSSWNNISVHAMNSAFALFEVLFTRVGPMPWLHVPFLVILLGCYLGVAYITHATQGFYTYSFLDPKKQGATLAAYIVGIAAAAVVIFAIVWGITTVRNRIWRKSEQEKYGLRGGSYDKEFMLKERHEEKPLQDGSPISPV</sequence>
<evidence type="ECO:0000256" key="1">
    <source>
        <dbReference type="SAM" id="Phobius"/>
    </source>
</evidence>
<feature type="transmembrane region" description="Helical" evidence="1">
    <location>
        <begin position="222"/>
        <end position="243"/>
    </location>
</feature>
<evidence type="ECO:0008006" key="4">
    <source>
        <dbReference type="Google" id="ProtNLM"/>
    </source>
</evidence>